<proteinExistence type="inferred from homology"/>
<evidence type="ECO:0000256" key="1">
    <source>
        <dbReference type="ARBA" id="ARBA00006821"/>
    </source>
</evidence>
<keyword evidence="2" id="KW-0119">Carbohydrate metabolism</keyword>
<dbReference type="Proteomes" id="UP000009296">
    <property type="component" value="Chromosome"/>
</dbReference>
<dbReference type="PANTHER" id="PTHR36306">
    <property type="entry name" value="ALPHA-AMYLASE-RELATED-RELATED"/>
    <property type="match status" value="1"/>
</dbReference>
<dbReference type="InterPro" id="IPR004300">
    <property type="entry name" value="Glyco_hydro_57_N"/>
</dbReference>
<comment type="similarity">
    <text evidence="1">Belongs to the glycosyl hydrolase 57 family.</text>
</comment>
<evidence type="ECO:0000313" key="5">
    <source>
        <dbReference type="EMBL" id="AEH07152.1"/>
    </source>
</evidence>
<dbReference type="CDD" id="cd10795">
    <property type="entry name" value="GH57N_MJA1_like"/>
    <property type="match status" value="1"/>
</dbReference>
<dbReference type="EC" id="3.2.1.1" evidence="5"/>
<feature type="region of interest" description="Disordered" evidence="3">
    <location>
        <begin position="427"/>
        <end position="446"/>
    </location>
</feature>
<evidence type="ECO:0000256" key="2">
    <source>
        <dbReference type="ARBA" id="ARBA00023277"/>
    </source>
</evidence>
<dbReference type="Gene3D" id="3.20.110.20">
    <property type="match status" value="1"/>
</dbReference>
<accession>F8AP06</accession>
<evidence type="ECO:0000256" key="3">
    <source>
        <dbReference type="SAM" id="MobiDB-lite"/>
    </source>
</evidence>
<dbReference type="AlphaFoldDB" id="F8AP06"/>
<keyword evidence="6" id="KW-1185">Reference proteome</keyword>
<dbReference type="GO" id="GO:0004556">
    <property type="term" value="F:alpha-amylase activity"/>
    <property type="evidence" value="ECO:0007669"/>
    <property type="project" value="UniProtKB-EC"/>
</dbReference>
<name>F8AP06_METOI</name>
<dbReference type="Pfam" id="PF03065">
    <property type="entry name" value="Glyco_hydro_57"/>
    <property type="match status" value="1"/>
</dbReference>
<sequence>MLISFNFEVHQPHRLKKAVDEHSNNIWDRYVDVKLNKEIFNRVANKCYIPANRIILDLIDEYDIKVAYSITGVFLEQAMEFNDEVLDLFKELVKTGNVELIGETYHHSLSSLFENHEEFKDDIERHRNLIKELFGYKTEVFRNTELMYNNKIAETVKEMGFKGIFTEGADRILGWRSPNYVYKALCGLNVLLRNYRLSDDIGFRFSCPDWKEYPLTADKYASWLASSPGDCINIYVDYETFGEHQWKETGIFEFLKHLPNEIEKYPNLEYAKPSEILNRCIPKGEIDVFEFSTLSWADSERDVSAWLGNRMQKLSFERLKGLRPYLGRYLSSKYGKQWESIKDDEIIEYKLYKNLQTSDNFYYQCTKGFNDMDVHSYFSHFNTPYDAYAAYMDILYDFKNHLIISHILDKYIKKIESLNLEIKSLKENNNTNNSNSSNNSNSKNNDFYEKKNEIEHLKKKLNTLENELNIKNKDIQKLKDENNKLIHELVLLNSKITNNSKNNNELNKNTTIKEKSDKVERDMDDKPKKEKNIILMNL</sequence>
<keyword evidence="5" id="KW-0326">Glycosidase</keyword>
<dbReference type="EMBL" id="CP002792">
    <property type="protein sequence ID" value="AEH07152.1"/>
    <property type="molecule type" value="Genomic_DNA"/>
</dbReference>
<evidence type="ECO:0000313" key="6">
    <source>
        <dbReference type="Proteomes" id="UP000009296"/>
    </source>
</evidence>
<dbReference type="InterPro" id="IPR011330">
    <property type="entry name" value="Glyco_hydro/deAcase_b/a-brl"/>
</dbReference>
<reference evidence="5" key="1">
    <citation type="submission" date="2011-05" db="EMBL/GenBank/DDBJ databases">
        <title>Complete sequence of chromosome of Methanothermococcus okinawensis IH1.</title>
        <authorList>
            <consortium name="US DOE Joint Genome Institute"/>
            <person name="Lucas S."/>
            <person name="Han J."/>
            <person name="Lapidus A."/>
            <person name="Cheng J.-F."/>
            <person name="Goodwin L."/>
            <person name="Pitluck S."/>
            <person name="Peters L."/>
            <person name="Mikhailova N."/>
            <person name="Held B."/>
            <person name="Han C."/>
            <person name="Tapia R."/>
            <person name="Land M."/>
            <person name="Hauser L."/>
            <person name="Kyrpides N."/>
            <person name="Ivanova N."/>
            <person name="Pagani I."/>
            <person name="Sieprawska-Lupa M."/>
            <person name="Takai K."/>
            <person name="Miyazaki J."/>
            <person name="Whitman W."/>
            <person name="Woyke T."/>
        </authorList>
    </citation>
    <scope>NUCLEOTIDE SEQUENCE</scope>
    <source>
        <strain evidence="5">IH1</strain>
    </source>
</reference>
<dbReference type="HOGENOM" id="CLU_033691_0_0_2"/>
<dbReference type="OrthoDB" id="64936at2157"/>
<dbReference type="SUPFAM" id="SSF88713">
    <property type="entry name" value="Glycoside hydrolase/deacetylase"/>
    <property type="match status" value="1"/>
</dbReference>
<gene>
    <name evidence="5" type="ordered locus">Metok_1184</name>
</gene>
<organism evidence="5 6">
    <name type="scientific">Methanothermococcus okinawensis (strain DSM 14208 / JCM 11175 / IH1)</name>
    <dbReference type="NCBI Taxonomy" id="647113"/>
    <lineage>
        <taxon>Archaea</taxon>
        <taxon>Methanobacteriati</taxon>
        <taxon>Methanobacteriota</taxon>
        <taxon>Methanomada group</taxon>
        <taxon>Methanococci</taxon>
        <taxon>Methanococcales</taxon>
        <taxon>Methanococcaceae</taxon>
        <taxon>Methanothermococcus</taxon>
    </lineage>
</organism>
<dbReference type="InterPro" id="IPR052046">
    <property type="entry name" value="GH57_Enzymes"/>
</dbReference>
<dbReference type="Gene3D" id="1.20.5.1700">
    <property type="match status" value="1"/>
</dbReference>
<dbReference type="PANTHER" id="PTHR36306:SF1">
    <property type="entry name" value="ALPHA-AMYLASE-RELATED"/>
    <property type="match status" value="1"/>
</dbReference>
<dbReference type="GO" id="GO:0005975">
    <property type="term" value="P:carbohydrate metabolic process"/>
    <property type="evidence" value="ECO:0007669"/>
    <property type="project" value="InterPro"/>
</dbReference>
<dbReference type="STRING" id="647113.Metok_1184"/>
<dbReference type="KEGG" id="mok:Metok_1184"/>
<feature type="compositionally biased region" description="Low complexity" evidence="3">
    <location>
        <begin position="428"/>
        <end position="445"/>
    </location>
</feature>
<protein>
    <submittedName>
        <fullName evidence="5">Alpha-amylase</fullName>
        <ecNumber evidence="5">3.2.1.1</ecNumber>
    </submittedName>
</protein>
<keyword evidence="5" id="KW-0378">Hydrolase</keyword>
<feature type="domain" description="Glycoside hydrolase family 57 N-terminal" evidence="4">
    <location>
        <begin position="4"/>
        <end position="288"/>
    </location>
</feature>
<dbReference type="eggNOG" id="arCOG03278">
    <property type="taxonomic scope" value="Archaea"/>
</dbReference>
<evidence type="ECO:0000259" key="4">
    <source>
        <dbReference type="Pfam" id="PF03065"/>
    </source>
</evidence>